<evidence type="ECO:0000256" key="1">
    <source>
        <dbReference type="ARBA" id="ARBA00022729"/>
    </source>
</evidence>
<dbReference type="RefSeq" id="WP_109570638.1">
    <property type="nucleotide sequence ID" value="NZ_CP029463.1"/>
</dbReference>
<evidence type="ECO:0000313" key="5">
    <source>
        <dbReference type="Proteomes" id="UP000245429"/>
    </source>
</evidence>
<accession>A0A2U8QZ11</accession>
<dbReference type="NCBIfam" id="TIGR04183">
    <property type="entry name" value="Por_Secre_tail"/>
    <property type="match status" value="1"/>
</dbReference>
<gene>
    <name evidence="4" type="ORF">DI487_08200</name>
</gene>
<dbReference type="Proteomes" id="UP000245429">
    <property type="component" value="Chromosome"/>
</dbReference>
<organism evidence="4 5">
    <name type="scientific">Flavobacterium sediminis</name>
    <dbReference type="NCBI Taxonomy" id="2201181"/>
    <lineage>
        <taxon>Bacteria</taxon>
        <taxon>Pseudomonadati</taxon>
        <taxon>Bacteroidota</taxon>
        <taxon>Flavobacteriia</taxon>
        <taxon>Flavobacteriales</taxon>
        <taxon>Flavobacteriaceae</taxon>
        <taxon>Flavobacterium</taxon>
    </lineage>
</organism>
<evidence type="ECO:0000256" key="2">
    <source>
        <dbReference type="SAM" id="SignalP"/>
    </source>
</evidence>
<reference evidence="4 5" key="1">
    <citation type="submission" date="2018-05" db="EMBL/GenBank/DDBJ databases">
        <title>Flavobacterium sp. MEBiC07310.</title>
        <authorList>
            <person name="Baek K."/>
        </authorList>
    </citation>
    <scope>NUCLEOTIDE SEQUENCE [LARGE SCALE GENOMIC DNA]</scope>
    <source>
        <strain evidence="4 5">MEBiC07310</strain>
    </source>
</reference>
<name>A0A2U8QZ11_9FLAO</name>
<feature type="domain" description="Secretion system C-terminal sorting" evidence="3">
    <location>
        <begin position="44"/>
        <end position="113"/>
    </location>
</feature>
<dbReference type="KEGG" id="fse:DI487_08200"/>
<feature type="signal peptide" evidence="2">
    <location>
        <begin position="1"/>
        <end position="21"/>
    </location>
</feature>
<dbReference type="OrthoDB" id="862563at2"/>
<evidence type="ECO:0000313" key="4">
    <source>
        <dbReference type="EMBL" id="AWM15301.1"/>
    </source>
</evidence>
<proteinExistence type="predicted"/>
<dbReference type="EMBL" id="CP029463">
    <property type="protein sequence ID" value="AWM15301.1"/>
    <property type="molecule type" value="Genomic_DNA"/>
</dbReference>
<sequence>MTKKYFYLILFILFFSLGSQAQENKSYTDNGTKQEQPAIDGLSIYPNPTNTGKIYITSKSSVEKRIEIFNVLGKKVLDVVLTSKEVNVSSLAPGVYIIKVKEGDASATRKLIIN</sequence>
<keyword evidence="1 2" id="KW-0732">Signal</keyword>
<dbReference type="InterPro" id="IPR026444">
    <property type="entry name" value="Secre_tail"/>
</dbReference>
<dbReference type="AlphaFoldDB" id="A0A2U8QZ11"/>
<keyword evidence="5" id="KW-1185">Reference proteome</keyword>
<feature type="chain" id="PRO_5015848530" evidence="2">
    <location>
        <begin position="22"/>
        <end position="114"/>
    </location>
</feature>
<dbReference type="Pfam" id="PF18962">
    <property type="entry name" value="Por_Secre_tail"/>
    <property type="match status" value="1"/>
</dbReference>
<evidence type="ECO:0000259" key="3">
    <source>
        <dbReference type="Pfam" id="PF18962"/>
    </source>
</evidence>
<protein>
    <submittedName>
        <fullName evidence="4">T9SS C-terminal target domain-containing protein</fullName>
    </submittedName>
</protein>